<evidence type="ECO:0000313" key="4">
    <source>
        <dbReference type="Proteomes" id="UP000295626"/>
    </source>
</evidence>
<dbReference type="Proteomes" id="UP000295626">
    <property type="component" value="Unassembled WGS sequence"/>
</dbReference>
<evidence type="ECO:0000313" key="3">
    <source>
        <dbReference type="EMBL" id="TDC02042.1"/>
    </source>
</evidence>
<protein>
    <submittedName>
        <fullName evidence="3">Quinone oxidoreductase</fullName>
    </submittedName>
</protein>
<feature type="non-terminal residue" evidence="3">
    <location>
        <position position="1"/>
    </location>
</feature>
<evidence type="ECO:0000256" key="1">
    <source>
        <dbReference type="ARBA" id="ARBA00022857"/>
    </source>
</evidence>
<comment type="caution">
    <text evidence="3">The sequence shown here is derived from an EMBL/GenBank/DDBJ whole genome shotgun (WGS) entry which is preliminary data.</text>
</comment>
<gene>
    <name evidence="3" type="ORF">E1091_01625</name>
</gene>
<sequence length="104" mass="11011">FDASLASLRPRGTLALFGQSSGFVAPVAPQRLNEAGSVYLTRPNLVHYTADRAELLGRAGQVLRWLADGVIDLRIGGRYALGAAATAHAALESRRTSGKLLLIP</sequence>
<dbReference type="Gene3D" id="3.90.180.10">
    <property type="entry name" value="Medium-chain alcohol dehydrogenases, catalytic domain"/>
    <property type="match status" value="1"/>
</dbReference>
<proteinExistence type="predicted"/>
<keyword evidence="1" id="KW-0521">NADP</keyword>
<dbReference type="PANTHER" id="PTHR48106:SF13">
    <property type="entry name" value="QUINONE OXIDOREDUCTASE-RELATED"/>
    <property type="match status" value="1"/>
</dbReference>
<dbReference type="Pfam" id="PF13602">
    <property type="entry name" value="ADH_zinc_N_2"/>
    <property type="match status" value="1"/>
</dbReference>
<keyword evidence="4" id="KW-1185">Reference proteome</keyword>
<dbReference type="Gene3D" id="3.40.50.720">
    <property type="entry name" value="NAD(P)-binding Rossmann-like Domain"/>
    <property type="match status" value="1"/>
</dbReference>
<dbReference type="EMBL" id="SMKE01000022">
    <property type="protein sequence ID" value="TDC02042.1"/>
    <property type="molecule type" value="Genomic_DNA"/>
</dbReference>
<organism evidence="3 4">
    <name type="scientific">Micromonospora fluostatini</name>
    <dbReference type="NCBI Taxonomy" id="1629071"/>
    <lineage>
        <taxon>Bacteria</taxon>
        <taxon>Bacillati</taxon>
        <taxon>Actinomycetota</taxon>
        <taxon>Actinomycetes</taxon>
        <taxon>Micromonosporales</taxon>
        <taxon>Micromonosporaceae</taxon>
        <taxon>Micromonospora</taxon>
    </lineage>
</organism>
<dbReference type="PANTHER" id="PTHR48106">
    <property type="entry name" value="QUINONE OXIDOREDUCTASE PIG3-RELATED"/>
    <property type="match status" value="1"/>
</dbReference>
<keyword evidence="2" id="KW-0560">Oxidoreductase</keyword>
<accession>A0ABY2DNU7</accession>
<name>A0ABY2DNU7_9ACTN</name>
<reference evidence="3 4" key="1">
    <citation type="submission" date="2019-02" db="EMBL/GenBank/DDBJ databases">
        <title>Draft genome sequences of novel Actinobacteria.</title>
        <authorList>
            <person name="Sahin N."/>
            <person name="Ay H."/>
            <person name="Saygin H."/>
        </authorList>
    </citation>
    <scope>NUCLEOTIDE SEQUENCE [LARGE SCALE GENOMIC DNA]</scope>
    <source>
        <strain evidence="3 4">JCM 30529</strain>
    </source>
</reference>
<evidence type="ECO:0000256" key="2">
    <source>
        <dbReference type="ARBA" id="ARBA00023002"/>
    </source>
</evidence>